<organism evidence="14 15">
    <name type="scientific">Slackia faecicanis</name>
    <dbReference type="NCBI Taxonomy" id="255723"/>
    <lineage>
        <taxon>Bacteria</taxon>
        <taxon>Bacillati</taxon>
        <taxon>Actinomycetota</taxon>
        <taxon>Coriobacteriia</taxon>
        <taxon>Eggerthellales</taxon>
        <taxon>Eggerthellaceae</taxon>
        <taxon>Slackia</taxon>
    </lineage>
</organism>
<dbReference type="EC" id="2.7.13.3" evidence="3"/>
<dbReference type="Proteomes" id="UP000267368">
    <property type="component" value="Unassembled WGS sequence"/>
</dbReference>
<accession>A0A3N0AHS6</accession>
<evidence type="ECO:0000313" key="14">
    <source>
        <dbReference type="EMBL" id="RNL21687.1"/>
    </source>
</evidence>
<dbReference type="Pfam" id="PF02518">
    <property type="entry name" value="HATPase_c"/>
    <property type="match status" value="1"/>
</dbReference>
<dbReference type="PROSITE" id="PS50109">
    <property type="entry name" value="HIS_KIN"/>
    <property type="match status" value="1"/>
</dbReference>
<dbReference type="GO" id="GO:0005524">
    <property type="term" value="F:ATP binding"/>
    <property type="evidence" value="ECO:0007669"/>
    <property type="project" value="UniProtKB-KW"/>
</dbReference>
<evidence type="ECO:0000256" key="4">
    <source>
        <dbReference type="ARBA" id="ARBA00022475"/>
    </source>
</evidence>
<comment type="subcellular location">
    <subcellularLocation>
        <location evidence="2">Cell membrane</location>
        <topology evidence="2">Multi-pass membrane protein</topology>
    </subcellularLocation>
</comment>
<dbReference type="SMART" id="SM00387">
    <property type="entry name" value="HATPase_c"/>
    <property type="match status" value="1"/>
</dbReference>
<dbReference type="GO" id="GO:0000155">
    <property type="term" value="F:phosphorelay sensor kinase activity"/>
    <property type="evidence" value="ECO:0007669"/>
    <property type="project" value="InterPro"/>
</dbReference>
<evidence type="ECO:0000256" key="9">
    <source>
        <dbReference type="ARBA" id="ARBA00022840"/>
    </source>
</evidence>
<dbReference type="RefSeq" id="WP_123197527.1">
    <property type="nucleotide sequence ID" value="NZ_QICB01000001.1"/>
</dbReference>
<dbReference type="GO" id="GO:0005886">
    <property type="term" value="C:plasma membrane"/>
    <property type="evidence" value="ECO:0007669"/>
    <property type="project" value="UniProtKB-SubCell"/>
</dbReference>
<name>A0A3N0AHS6_9ACTN</name>
<feature type="transmembrane region" description="Helical" evidence="12">
    <location>
        <begin position="37"/>
        <end position="61"/>
    </location>
</feature>
<keyword evidence="15" id="KW-1185">Reference proteome</keyword>
<keyword evidence="8" id="KW-0418">Kinase</keyword>
<evidence type="ECO:0000256" key="3">
    <source>
        <dbReference type="ARBA" id="ARBA00012438"/>
    </source>
</evidence>
<evidence type="ECO:0000256" key="2">
    <source>
        <dbReference type="ARBA" id="ARBA00004651"/>
    </source>
</evidence>
<comment type="caution">
    <text evidence="14">The sequence shown here is derived from an EMBL/GenBank/DDBJ whole genome shotgun (WGS) entry which is preliminary data.</text>
</comment>
<protein>
    <recommendedName>
        <fullName evidence="3">histidine kinase</fullName>
        <ecNumber evidence="3">2.7.13.3</ecNumber>
    </recommendedName>
</protein>
<dbReference type="PANTHER" id="PTHR44936">
    <property type="entry name" value="SENSOR PROTEIN CREC"/>
    <property type="match status" value="1"/>
</dbReference>
<keyword evidence="4" id="KW-1003">Cell membrane</keyword>
<evidence type="ECO:0000256" key="6">
    <source>
        <dbReference type="ARBA" id="ARBA00022679"/>
    </source>
</evidence>
<feature type="compositionally biased region" description="Basic and acidic residues" evidence="11">
    <location>
        <begin position="1"/>
        <end position="15"/>
    </location>
</feature>
<keyword evidence="12" id="KW-0472">Membrane</keyword>
<keyword evidence="12" id="KW-1133">Transmembrane helix</keyword>
<dbReference type="InterPro" id="IPR050980">
    <property type="entry name" value="2C_sensor_his_kinase"/>
</dbReference>
<dbReference type="Pfam" id="PF00512">
    <property type="entry name" value="HisKA"/>
    <property type="match status" value="1"/>
</dbReference>
<evidence type="ECO:0000256" key="10">
    <source>
        <dbReference type="ARBA" id="ARBA00023012"/>
    </source>
</evidence>
<dbReference type="InterPro" id="IPR005467">
    <property type="entry name" value="His_kinase_dom"/>
</dbReference>
<dbReference type="SMART" id="SM00388">
    <property type="entry name" value="HisKA"/>
    <property type="match status" value="1"/>
</dbReference>
<dbReference type="EMBL" id="QICB01000001">
    <property type="protein sequence ID" value="RNL21687.1"/>
    <property type="molecule type" value="Genomic_DNA"/>
</dbReference>
<keyword evidence="5" id="KW-0597">Phosphoprotein</keyword>
<evidence type="ECO:0000256" key="11">
    <source>
        <dbReference type="SAM" id="MobiDB-lite"/>
    </source>
</evidence>
<evidence type="ECO:0000256" key="7">
    <source>
        <dbReference type="ARBA" id="ARBA00022741"/>
    </source>
</evidence>
<reference evidence="15" key="1">
    <citation type="submission" date="2018-05" db="EMBL/GenBank/DDBJ databases">
        <title>Genome Sequencing of selected type strains of the family Eggerthellaceae.</title>
        <authorList>
            <person name="Danylec N."/>
            <person name="Stoll D.A."/>
            <person name="Doetsch A."/>
            <person name="Huch M."/>
        </authorList>
    </citation>
    <scope>NUCLEOTIDE SEQUENCE [LARGE SCALE GENOMIC DNA]</scope>
    <source>
        <strain evidence="15">DSM 17537</strain>
    </source>
</reference>
<keyword evidence="10" id="KW-0902">Two-component regulatory system</keyword>
<evidence type="ECO:0000256" key="1">
    <source>
        <dbReference type="ARBA" id="ARBA00000085"/>
    </source>
</evidence>
<gene>
    <name evidence="14" type="ORF">DMP07_02335</name>
</gene>
<evidence type="ECO:0000256" key="12">
    <source>
        <dbReference type="SAM" id="Phobius"/>
    </source>
</evidence>
<dbReference type="Gene3D" id="1.10.287.130">
    <property type="match status" value="1"/>
</dbReference>
<keyword evidence="9" id="KW-0067">ATP-binding</keyword>
<proteinExistence type="predicted"/>
<dbReference type="OrthoDB" id="9757990at2"/>
<dbReference type="InterPro" id="IPR004358">
    <property type="entry name" value="Sig_transdc_His_kin-like_C"/>
</dbReference>
<feature type="domain" description="Histidine kinase" evidence="13">
    <location>
        <begin position="266"/>
        <end position="532"/>
    </location>
</feature>
<dbReference type="AlphaFoldDB" id="A0A3N0AHS6"/>
<evidence type="ECO:0000313" key="15">
    <source>
        <dbReference type="Proteomes" id="UP000267368"/>
    </source>
</evidence>
<dbReference type="SUPFAM" id="SSF47384">
    <property type="entry name" value="Homodimeric domain of signal transducing histidine kinase"/>
    <property type="match status" value="1"/>
</dbReference>
<comment type="catalytic activity">
    <reaction evidence="1">
        <text>ATP + protein L-histidine = ADP + protein N-phospho-L-histidine.</text>
        <dbReference type="EC" id="2.7.13.3"/>
    </reaction>
</comment>
<dbReference type="Gene3D" id="3.30.565.10">
    <property type="entry name" value="Histidine kinase-like ATPase, C-terminal domain"/>
    <property type="match status" value="1"/>
</dbReference>
<dbReference type="InterPro" id="IPR003594">
    <property type="entry name" value="HATPase_dom"/>
</dbReference>
<keyword evidence="12" id="KW-0812">Transmembrane</keyword>
<dbReference type="CDD" id="cd00075">
    <property type="entry name" value="HATPase"/>
    <property type="match status" value="1"/>
</dbReference>
<dbReference type="InterPro" id="IPR036890">
    <property type="entry name" value="HATPase_C_sf"/>
</dbReference>
<dbReference type="PRINTS" id="PR00344">
    <property type="entry name" value="BCTRLSENSOR"/>
</dbReference>
<dbReference type="PANTHER" id="PTHR44936:SF10">
    <property type="entry name" value="SENSOR PROTEIN RSTB"/>
    <property type="match status" value="1"/>
</dbReference>
<sequence length="542" mass="58679">MKPTDAARARQAEKPARRRAERARRNASAPFFFGKQAIAFAAVCVVLLVLDLFLYIGIAIYENTQAFGYGSPKSVTRAVGEALVQESDGAYALPADEADWMDYEQCWGMLLSEQGDVLWSRNAPDAVLHPYELSEVAVFSRSGYLNDFPCFVWKRDDGLLVTGFPKDSYAMSVVSYLPQESLGHMPLYALLIFVIDAAVLYLVYMVSKRRVAKSIAPMIEALDELARGKPVHVQLKGSLRDVGESINAASAVMRRKDEARRRWVSGVSHDVRTPLAISMGHAERIAADEAAGDEARESARIIERQNARIRDLVSDLNIASKLEYDMQPVEARPARIAPLLRSIAADYANTYPEGPFAIEADVGDEARDAEALIDERLMDRALRNLIDNAVRHNESGCTVRLFADAHDGQLALGVADDGKGLDEALIARLNHEAEAIASSAVEEDEPAQGPVPPPHYDEYRAAAAAGALRTGPAASPCGEEPTLAPKDLVGLNEHGLGLSLVARIAAAHGGRVGFSSGPEGGFVATIAIPLRPFDTQRPAVVA</sequence>
<evidence type="ECO:0000259" key="13">
    <source>
        <dbReference type="PROSITE" id="PS50109"/>
    </source>
</evidence>
<dbReference type="InterPro" id="IPR003661">
    <property type="entry name" value="HisK_dim/P_dom"/>
</dbReference>
<keyword evidence="6" id="KW-0808">Transferase</keyword>
<keyword evidence="7" id="KW-0547">Nucleotide-binding</keyword>
<dbReference type="InterPro" id="IPR036097">
    <property type="entry name" value="HisK_dim/P_sf"/>
</dbReference>
<dbReference type="SUPFAM" id="SSF55874">
    <property type="entry name" value="ATPase domain of HSP90 chaperone/DNA topoisomerase II/histidine kinase"/>
    <property type="match status" value="1"/>
</dbReference>
<dbReference type="CDD" id="cd00082">
    <property type="entry name" value="HisKA"/>
    <property type="match status" value="1"/>
</dbReference>
<feature type="transmembrane region" description="Helical" evidence="12">
    <location>
        <begin position="185"/>
        <end position="204"/>
    </location>
</feature>
<feature type="region of interest" description="Disordered" evidence="11">
    <location>
        <begin position="1"/>
        <end position="20"/>
    </location>
</feature>
<evidence type="ECO:0000256" key="5">
    <source>
        <dbReference type="ARBA" id="ARBA00022553"/>
    </source>
</evidence>
<evidence type="ECO:0000256" key="8">
    <source>
        <dbReference type="ARBA" id="ARBA00022777"/>
    </source>
</evidence>